<dbReference type="PANTHER" id="PTHR31882:SF11">
    <property type="entry name" value="HDA1 COMPLEX SUBUNIT 2"/>
    <property type="match status" value="1"/>
</dbReference>
<evidence type="ECO:0000256" key="3">
    <source>
        <dbReference type="SAM" id="MobiDB-lite"/>
    </source>
</evidence>
<evidence type="ECO:0000313" key="6">
    <source>
        <dbReference type="Proteomes" id="UP001159427"/>
    </source>
</evidence>
<comment type="caution">
    <text evidence="5">The sequence shown here is derived from an EMBL/GenBank/DDBJ whole genome shotgun (WGS) entry which is preliminary data.</text>
</comment>
<name>A0ABN8LVE0_9CNID</name>
<dbReference type="Gene3D" id="1.20.5.990">
    <property type="entry name" value="Nemo cc2-lz domain - 1d5 darpin complex"/>
    <property type="match status" value="1"/>
</dbReference>
<keyword evidence="6" id="KW-1185">Reference proteome</keyword>
<accession>A0ABN8LVE0</accession>
<evidence type="ECO:0000256" key="2">
    <source>
        <dbReference type="SAM" id="Coils"/>
    </source>
</evidence>
<proteinExistence type="predicted"/>
<sequence>MEPNTTPRTVADLQKKVEQLALEKNQYLNELSNGEILKMQLKETRKDAKHLSKQKHRLRAMADIEVSRQETPGQSQENNTSQPEKQLPSELNLSTSNEAFPELLPPGAFNSTPSKEESPSLHSQESFPPPPPHGFSMNGEISPTLPTAPFANVPREPDWRILDANAMRIENRDLVRIKRKQEEQIQNLVQEVATLETRCKELEGIAQRLEAENHRLSQQLSTAHVGQARDYNGPYEEIQLLRAQLKVYEDDFKKERSERENLNTQKERYKRELRESQATVAGLQRQLKQAIAGEGGYAEPRDLPRGPIVNERYYDPYTVRLPLDYGMTRTYSGDYIGPGATSDLLRRGRAPYVKKAFLSPDMTAVVDDYDTTDGKPRAPKSI</sequence>
<organism evidence="5 6">
    <name type="scientific">Porites evermanni</name>
    <dbReference type="NCBI Taxonomy" id="104178"/>
    <lineage>
        <taxon>Eukaryota</taxon>
        <taxon>Metazoa</taxon>
        <taxon>Cnidaria</taxon>
        <taxon>Anthozoa</taxon>
        <taxon>Hexacorallia</taxon>
        <taxon>Scleractinia</taxon>
        <taxon>Fungiina</taxon>
        <taxon>Poritidae</taxon>
        <taxon>Porites</taxon>
    </lineage>
</organism>
<feature type="domain" description="NF-kappa-B essential modulator NEMO CC2-LZ" evidence="4">
    <location>
        <begin position="180"/>
        <end position="283"/>
    </location>
</feature>
<feature type="compositionally biased region" description="Polar residues" evidence="3">
    <location>
        <begin position="69"/>
        <end position="98"/>
    </location>
</feature>
<feature type="coiled-coil region" evidence="2">
    <location>
        <begin position="171"/>
        <end position="286"/>
    </location>
</feature>
<dbReference type="Pfam" id="PF16516">
    <property type="entry name" value="CC2-LZ"/>
    <property type="match status" value="1"/>
</dbReference>
<keyword evidence="1 2" id="KW-0175">Coiled coil</keyword>
<dbReference type="PANTHER" id="PTHR31882">
    <property type="entry name" value="TNFAIP3-INTERACTING PROTEIN COILED COIL FAMILY MEMBER"/>
    <property type="match status" value="1"/>
</dbReference>
<dbReference type="InterPro" id="IPR032419">
    <property type="entry name" value="CC2-LZ_dom"/>
</dbReference>
<protein>
    <recommendedName>
        <fullName evidence="4">NF-kappa-B essential modulator NEMO CC2-LZ domain-containing protein</fullName>
    </recommendedName>
</protein>
<evidence type="ECO:0000259" key="4">
    <source>
        <dbReference type="Pfam" id="PF16516"/>
    </source>
</evidence>
<evidence type="ECO:0000313" key="5">
    <source>
        <dbReference type="EMBL" id="CAH3019835.1"/>
    </source>
</evidence>
<evidence type="ECO:0000256" key="1">
    <source>
        <dbReference type="ARBA" id="ARBA00023054"/>
    </source>
</evidence>
<gene>
    <name evidence="5" type="ORF">PEVE_00004359</name>
</gene>
<feature type="region of interest" description="Disordered" evidence="3">
    <location>
        <begin position="44"/>
        <end position="150"/>
    </location>
</feature>
<dbReference type="Proteomes" id="UP001159427">
    <property type="component" value="Unassembled WGS sequence"/>
</dbReference>
<dbReference type="EMBL" id="CALNXI010000127">
    <property type="protein sequence ID" value="CAH3019835.1"/>
    <property type="molecule type" value="Genomic_DNA"/>
</dbReference>
<reference evidence="5 6" key="1">
    <citation type="submission" date="2022-05" db="EMBL/GenBank/DDBJ databases">
        <authorList>
            <consortium name="Genoscope - CEA"/>
            <person name="William W."/>
        </authorList>
    </citation>
    <scope>NUCLEOTIDE SEQUENCE [LARGE SCALE GENOMIC DNA]</scope>
</reference>